<evidence type="ECO:0000313" key="3">
    <source>
        <dbReference type="Proteomes" id="UP001497457"/>
    </source>
</evidence>
<feature type="transmembrane region" description="Helical" evidence="1">
    <location>
        <begin position="455"/>
        <end position="477"/>
    </location>
</feature>
<dbReference type="InterPro" id="IPR004158">
    <property type="entry name" value="DUF247_pln"/>
</dbReference>
<proteinExistence type="predicted"/>
<evidence type="ECO:0000256" key="1">
    <source>
        <dbReference type="SAM" id="Phobius"/>
    </source>
</evidence>
<reference evidence="2" key="1">
    <citation type="submission" date="2024-10" db="EMBL/GenBank/DDBJ databases">
        <authorList>
            <person name="Ryan C."/>
        </authorList>
    </citation>
    <scope>NUCLEOTIDE SEQUENCE [LARGE SCALE GENOMIC DNA]</scope>
</reference>
<dbReference type="AlphaFoldDB" id="A0ABC9BW61"/>
<sequence length="480" mass="53971">MSFADQGWEIKRSRAQDMLRPSLQCKYLQLAQETLEREALEVRLRDTNERLEARISMIHTRIHRFPHTLRGIGGVEGNRRYVEPSVVAIGPYHHAGFWDSMEEVKHAAAYRLLKGQGRTVEEVYKKVLSVAGAARRCYDDASPLVAGLSDAEFVDMMFVDGCFLVWYLKPPPGGDPLLTGCAFSYGHNILKDILRLENQIPLPVLEALMDSPVDLRTLLPTKATHFFFNRAEEKVRPCNVMRFPMKYCRRVPADERSSSISLGDSKPPHLLGLLRSYMISGMPRQKTSVNISGPSSLLSRSAVDLAQIGVKLTASTAHWFADMKVQRQLLCGDLSLSSLSLGDFAACCLVNMAALETAESFDASSSEPDAFVVSSYLSLLTMLMDREEDVHELRMRGVLRSTFSNAQTLAFFKELGQYLQHGYDYRNTKVKISEYIRQRPVRTAVHKFVYNNHRIIVAVLSIAGALVGILKALYYSLNKP</sequence>
<keyword evidence="1" id="KW-0812">Transmembrane</keyword>
<keyword evidence="3" id="KW-1185">Reference proteome</keyword>
<name>A0ABC9BW61_9POAL</name>
<keyword evidence="1" id="KW-0472">Membrane</keyword>
<keyword evidence="1" id="KW-1133">Transmembrane helix</keyword>
<dbReference type="PANTHER" id="PTHR31549">
    <property type="entry name" value="PROTEIN, PUTATIVE (DUF247)-RELATED-RELATED"/>
    <property type="match status" value="1"/>
</dbReference>
<organism evidence="2 3">
    <name type="scientific">Urochloa decumbens</name>
    <dbReference type="NCBI Taxonomy" id="240449"/>
    <lineage>
        <taxon>Eukaryota</taxon>
        <taxon>Viridiplantae</taxon>
        <taxon>Streptophyta</taxon>
        <taxon>Embryophyta</taxon>
        <taxon>Tracheophyta</taxon>
        <taxon>Spermatophyta</taxon>
        <taxon>Magnoliopsida</taxon>
        <taxon>Liliopsida</taxon>
        <taxon>Poales</taxon>
        <taxon>Poaceae</taxon>
        <taxon>PACMAD clade</taxon>
        <taxon>Panicoideae</taxon>
        <taxon>Panicodae</taxon>
        <taxon>Paniceae</taxon>
        <taxon>Melinidinae</taxon>
        <taxon>Urochloa</taxon>
    </lineage>
</organism>
<gene>
    <name evidence="2" type="ORF">URODEC1_LOCUS69202</name>
</gene>
<accession>A0ABC9BW61</accession>
<dbReference type="Proteomes" id="UP001497457">
    <property type="component" value="Chromosome 27b"/>
</dbReference>
<protein>
    <submittedName>
        <fullName evidence="2">Uncharacterized protein</fullName>
    </submittedName>
</protein>
<dbReference type="PANTHER" id="PTHR31549:SF244">
    <property type="entry name" value="OS08G0121500 PROTEIN"/>
    <property type="match status" value="1"/>
</dbReference>
<dbReference type="EMBL" id="OZ075137">
    <property type="protein sequence ID" value="CAL5008833.1"/>
    <property type="molecule type" value="Genomic_DNA"/>
</dbReference>
<dbReference type="Pfam" id="PF03140">
    <property type="entry name" value="DUF247"/>
    <property type="match status" value="1"/>
</dbReference>
<evidence type="ECO:0000313" key="2">
    <source>
        <dbReference type="EMBL" id="CAL5008833.1"/>
    </source>
</evidence>